<sequence>MAQTQGSAINWFEIPTRDIERAQRFYEAILETRLTRNDMGGYRMAMFPAEPPGVGGCLVQGETAIPGAQGGTIVYLNAEPSLDAVLARVERAGGRIVVPRTEIEGGHGFFAIIADPEHNHVGLHAMN</sequence>
<accession>A0A2S5T836</accession>
<keyword evidence="4" id="KW-1185">Reference proteome</keyword>
<evidence type="ECO:0000313" key="2">
    <source>
        <dbReference type="EMBL" id="PPE71038.1"/>
    </source>
</evidence>
<organism evidence="2 4">
    <name type="scientific">Caldimonas thermodepolymerans</name>
    <dbReference type="NCBI Taxonomy" id="215580"/>
    <lineage>
        <taxon>Bacteria</taxon>
        <taxon>Pseudomonadati</taxon>
        <taxon>Pseudomonadota</taxon>
        <taxon>Betaproteobacteria</taxon>
        <taxon>Burkholderiales</taxon>
        <taxon>Sphaerotilaceae</taxon>
        <taxon>Caldimonas</taxon>
    </lineage>
</organism>
<dbReference type="PROSITE" id="PS51819">
    <property type="entry name" value="VOC"/>
    <property type="match status" value="1"/>
</dbReference>
<evidence type="ECO:0000313" key="3">
    <source>
        <dbReference type="EMBL" id="TCP07580.1"/>
    </source>
</evidence>
<name>A0A2S5T836_9BURK</name>
<proteinExistence type="predicted"/>
<gene>
    <name evidence="2" type="ORF">C1702_03490</name>
    <name evidence="3" type="ORF">EV676_104135</name>
</gene>
<dbReference type="Gene3D" id="3.10.180.10">
    <property type="entry name" value="2,3-Dihydroxybiphenyl 1,2-Dioxygenase, domain 1"/>
    <property type="match status" value="1"/>
</dbReference>
<evidence type="ECO:0000313" key="4">
    <source>
        <dbReference type="Proteomes" id="UP000239406"/>
    </source>
</evidence>
<feature type="domain" description="VOC" evidence="1">
    <location>
        <begin position="8"/>
        <end position="126"/>
    </location>
</feature>
<dbReference type="SUPFAM" id="SSF54593">
    <property type="entry name" value="Glyoxalase/Bleomycin resistance protein/Dihydroxybiphenyl dioxygenase"/>
    <property type="match status" value="1"/>
</dbReference>
<dbReference type="Pfam" id="PF00903">
    <property type="entry name" value="Glyoxalase"/>
    <property type="match status" value="1"/>
</dbReference>
<dbReference type="CDD" id="cd07247">
    <property type="entry name" value="SgaA_N_like"/>
    <property type="match status" value="1"/>
</dbReference>
<dbReference type="InterPro" id="IPR004360">
    <property type="entry name" value="Glyas_Fos-R_dOase_dom"/>
</dbReference>
<reference evidence="2 4" key="1">
    <citation type="submission" date="2018-02" db="EMBL/GenBank/DDBJ databases">
        <title>Reclassifiation of [Polyangium] brachysporum DSM 7029 as Guopingzhaonella breviflexa gen. nov., sp. nov., a member of the family Comamonadaceae.</title>
        <authorList>
            <person name="Tang B."/>
        </authorList>
    </citation>
    <scope>NUCLEOTIDE SEQUENCE [LARGE SCALE GENOMIC DNA]</scope>
    <source>
        <strain evidence="2 4">DSM 15344</strain>
    </source>
</reference>
<evidence type="ECO:0000313" key="5">
    <source>
        <dbReference type="Proteomes" id="UP000294772"/>
    </source>
</evidence>
<dbReference type="RefSeq" id="WP_104356299.1">
    <property type="nucleotide sequence ID" value="NZ_CALFFA010000016.1"/>
</dbReference>
<protein>
    <submittedName>
        <fullName evidence="2">Glyoxalase</fullName>
    </submittedName>
</protein>
<comment type="caution">
    <text evidence="2">The sequence shown here is derived from an EMBL/GenBank/DDBJ whole genome shotgun (WGS) entry which is preliminary data.</text>
</comment>
<dbReference type="PANTHER" id="PTHR33993">
    <property type="entry name" value="GLYOXALASE-RELATED"/>
    <property type="match status" value="1"/>
</dbReference>
<dbReference type="EMBL" id="PSNY01000003">
    <property type="protein sequence ID" value="PPE71038.1"/>
    <property type="molecule type" value="Genomic_DNA"/>
</dbReference>
<dbReference type="OrthoDB" id="8776491at2"/>
<evidence type="ECO:0000259" key="1">
    <source>
        <dbReference type="PROSITE" id="PS51819"/>
    </source>
</evidence>
<dbReference type="Proteomes" id="UP000239406">
    <property type="component" value="Unassembled WGS sequence"/>
</dbReference>
<dbReference type="EMBL" id="SLXF01000004">
    <property type="protein sequence ID" value="TCP07580.1"/>
    <property type="molecule type" value="Genomic_DNA"/>
</dbReference>
<reference evidence="3 5" key="2">
    <citation type="submission" date="2019-03" db="EMBL/GenBank/DDBJ databases">
        <title>Genomic Encyclopedia of Type Strains, Phase IV (KMG-IV): sequencing the most valuable type-strain genomes for metagenomic binning, comparative biology and taxonomic classification.</title>
        <authorList>
            <person name="Goeker M."/>
        </authorList>
    </citation>
    <scope>NUCLEOTIDE SEQUENCE [LARGE SCALE GENOMIC DNA]</scope>
    <source>
        <strain evidence="3 5">DSM 15264</strain>
    </source>
</reference>
<dbReference type="AlphaFoldDB" id="A0A2S5T836"/>
<dbReference type="PANTHER" id="PTHR33993:SF2">
    <property type="entry name" value="VOC DOMAIN-CONTAINING PROTEIN"/>
    <property type="match status" value="1"/>
</dbReference>
<dbReference type="Proteomes" id="UP000294772">
    <property type="component" value="Unassembled WGS sequence"/>
</dbReference>
<dbReference type="InterPro" id="IPR029068">
    <property type="entry name" value="Glyas_Bleomycin-R_OHBP_Dase"/>
</dbReference>
<dbReference type="InterPro" id="IPR037523">
    <property type="entry name" value="VOC_core"/>
</dbReference>
<dbReference type="InterPro" id="IPR052164">
    <property type="entry name" value="Anthracycline_SecMetBiosynth"/>
</dbReference>